<organism evidence="1 2">
    <name type="scientific">Zasmidium cellare ATCC 36951</name>
    <dbReference type="NCBI Taxonomy" id="1080233"/>
    <lineage>
        <taxon>Eukaryota</taxon>
        <taxon>Fungi</taxon>
        <taxon>Dikarya</taxon>
        <taxon>Ascomycota</taxon>
        <taxon>Pezizomycotina</taxon>
        <taxon>Dothideomycetes</taxon>
        <taxon>Dothideomycetidae</taxon>
        <taxon>Mycosphaerellales</taxon>
        <taxon>Mycosphaerellaceae</taxon>
        <taxon>Zasmidium</taxon>
    </lineage>
</organism>
<feature type="non-terminal residue" evidence="1">
    <location>
        <position position="1"/>
    </location>
</feature>
<accession>A0A6A6CP75</accession>
<gene>
    <name evidence="1" type="ORF">M409DRAFT_32305</name>
</gene>
<dbReference type="Proteomes" id="UP000799537">
    <property type="component" value="Unassembled WGS sequence"/>
</dbReference>
<dbReference type="EMBL" id="ML993594">
    <property type="protein sequence ID" value="KAF2167286.1"/>
    <property type="molecule type" value="Genomic_DNA"/>
</dbReference>
<sequence>PPPWTLTGEMYWLIAKAPIPLPHSAYHPLEQAAITSSANNFQGGMCYIQIVRYSDSPVGPYDELAIVPGVLKVPAGTMRGKKKMRVTRIYVSGRDTTKTGRNNWNIPKHLARFEFSAPLSRKGEAPPAELKVAVYPPGTAGGERFDVPFFKATLTPSRWLPAVPMSTKYLPLDATLVQPPLPKGDDAYLAGTETWRVVPFVLRANCRLVWVKTDHEATKTQEEHWPQQIKPWSFGIWMEDGIFDF</sequence>
<evidence type="ECO:0000313" key="1">
    <source>
        <dbReference type="EMBL" id="KAF2167286.1"/>
    </source>
</evidence>
<evidence type="ECO:0000313" key="2">
    <source>
        <dbReference type="Proteomes" id="UP000799537"/>
    </source>
</evidence>
<keyword evidence="2" id="KW-1185">Reference proteome</keyword>
<dbReference type="OrthoDB" id="9970474at2759"/>
<dbReference type="SUPFAM" id="SSF160104">
    <property type="entry name" value="Acetoacetate decarboxylase-like"/>
    <property type="match status" value="1"/>
</dbReference>
<dbReference type="InterPro" id="IPR023375">
    <property type="entry name" value="ADC_dom_sf"/>
</dbReference>
<reference evidence="1" key="1">
    <citation type="journal article" date="2020" name="Stud. Mycol.">
        <title>101 Dothideomycetes genomes: a test case for predicting lifestyles and emergence of pathogens.</title>
        <authorList>
            <person name="Haridas S."/>
            <person name="Albert R."/>
            <person name="Binder M."/>
            <person name="Bloem J."/>
            <person name="Labutti K."/>
            <person name="Salamov A."/>
            <person name="Andreopoulos B."/>
            <person name="Baker S."/>
            <person name="Barry K."/>
            <person name="Bills G."/>
            <person name="Bluhm B."/>
            <person name="Cannon C."/>
            <person name="Castanera R."/>
            <person name="Culley D."/>
            <person name="Daum C."/>
            <person name="Ezra D."/>
            <person name="Gonzalez J."/>
            <person name="Henrissat B."/>
            <person name="Kuo A."/>
            <person name="Liang C."/>
            <person name="Lipzen A."/>
            <person name="Lutzoni F."/>
            <person name="Magnuson J."/>
            <person name="Mondo S."/>
            <person name="Nolan M."/>
            <person name="Ohm R."/>
            <person name="Pangilinan J."/>
            <person name="Park H.-J."/>
            <person name="Ramirez L."/>
            <person name="Alfaro M."/>
            <person name="Sun H."/>
            <person name="Tritt A."/>
            <person name="Yoshinaga Y."/>
            <person name="Zwiers L.-H."/>
            <person name="Turgeon B."/>
            <person name="Goodwin S."/>
            <person name="Spatafora J."/>
            <person name="Crous P."/>
            <person name="Grigoriev I."/>
        </authorList>
    </citation>
    <scope>NUCLEOTIDE SEQUENCE</scope>
    <source>
        <strain evidence="1">ATCC 36951</strain>
    </source>
</reference>
<proteinExistence type="predicted"/>
<dbReference type="Gene3D" id="2.40.400.10">
    <property type="entry name" value="Acetoacetate decarboxylase-like"/>
    <property type="match status" value="1"/>
</dbReference>
<dbReference type="GeneID" id="54563523"/>
<dbReference type="AlphaFoldDB" id="A0A6A6CP75"/>
<name>A0A6A6CP75_ZASCE</name>
<protein>
    <submittedName>
        <fullName evidence="1">Uncharacterized protein</fullName>
    </submittedName>
</protein>
<dbReference type="RefSeq" id="XP_033668175.1">
    <property type="nucleotide sequence ID" value="XM_033810251.1"/>
</dbReference>
<feature type="non-terminal residue" evidence="1">
    <location>
        <position position="245"/>
    </location>
</feature>
<dbReference type="PANTHER" id="PTHR40518">
    <property type="entry name" value="ACETOACETATE DECARBOXYLASE"/>
    <property type="match status" value="1"/>
</dbReference>
<dbReference type="PANTHER" id="PTHR40518:SF1">
    <property type="entry name" value="ACETOACETATE DECARBOXYLASE"/>
    <property type="match status" value="1"/>
</dbReference>